<name>A0ACB9R8Q9_9MYRT</name>
<reference evidence="2" key="1">
    <citation type="journal article" date="2023" name="Front. Plant Sci.">
        <title>Chromosomal-level genome assembly of Melastoma candidum provides insights into trichome evolution.</title>
        <authorList>
            <person name="Zhong Y."/>
            <person name="Wu W."/>
            <person name="Sun C."/>
            <person name="Zou P."/>
            <person name="Liu Y."/>
            <person name="Dai S."/>
            <person name="Zhou R."/>
        </authorList>
    </citation>
    <scope>NUCLEOTIDE SEQUENCE [LARGE SCALE GENOMIC DNA]</scope>
</reference>
<keyword evidence="2" id="KW-1185">Reference proteome</keyword>
<proteinExistence type="predicted"/>
<comment type="caution">
    <text evidence="1">The sequence shown here is derived from an EMBL/GenBank/DDBJ whole genome shotgun (WGS) entry which is preliminary data.</text>
</comment>
<protein>
    <submittedName>
        <fullName evidence="1">Uncharacterized protein</fullName>
    </submittedName>
</protein>
<evidence type="ECO:0000313" key="2">
    <source>
        <dbReference type="Proteomes" id="UP001057402"/>
    </source>
</evidence>
<sequence>MVLPPPSSSKRTASAGGGGGLLNTKRSVLLLVIALTFVFLVLLATSSLSAPRSLVLSAPGHALLPDESGGPSKVRYCPPEYVDYMPCEDPKRSRTLSREMNYYRERHCPEKNEVCLVPLPVGYKVPVRWPESLDKIWHGNMPHNKIADRKGHQGWMKVEGPYFVFPGGGTMFPGGAGEYIEKLKQYVPLTGGTLRTALDMGCGVASFGGYLLAEGVLTMSFAPRDSHKSQIQFALERGIPAFVAMLGTRRLPFPAFSFDFVHCSRCLIPFTAYNSTYFIEVDRLLRPGGYLVISGPPVQWAKQEKEWADLQAVAKALCYEKIAVEGNTAVWKKPISATCLPSQNVMGLELCSESDNPVIAWYFKLKGCISRTSYFKGDYAIGRIPKWPERLNKAPGRAIPAHSSNDFEADTSKWAKRVAYYKQSLKTKLGTSAVRNVMDLNAFFGGFAASLSDDPLWVMNVVPAGKPSTLSAVFDRGLIGVYHDWCEPFSTYPRTYDFLHVDGIDSLLRDQDSVRRRCSMLELMVEMDRILRPEGTVLIRDSPEVIDEANTMAQAVRWSCSIHEVEPGLRGGEKILVATKNLSQ</sequence>
<accession>A0ACB9R8Q9</accession>
<organism evidence="1 2">
    <name type="scientific">Melastoma candidum</name>
    <dbReference type="NCBI Taxonomy" id="119954"/>
    <lineage>
        <taxon>Eukaryota</taxon>
        <taxon>Viridiplantae</taxon>
        <taxon>Streptophyta</taxon>
        <taxon>Embryophyta</taxon>
        <taxon>Tracheophyta</taxon>
        <taxon>Spermatophyta</taxon>
        <taxon>Magnoliopsida</taxon>
        <taxon>eudicotyledons</taxon>
        <taxon>Gunneridae</taxon>
        <taxon>Pentapetalae</taxon>
        <taxon>rosids</taxon>
        <taxon>malvids</taxon>
        <taxon>Myrtales</taxon>
        <taxon>Melastomataceae</taxon>
        <taxon>Melastomatoideae</taxon>
        <taxon>Melastomateae</taxon>
        <taxon>Melastoma</taxon>
    </lineage>
</organism>
<dbReference type="Proteomes" id="UP001057402">
    <property type="component" value="Chromosome 4"/>
</dbReference>
<gene>
    <name evidence="1" type="ORF">MLD38_010608</name>
</gene>
<dbReference type="EMBL" id="CM042883">
    <property type="protein sequence ID" value="KAI4372367.1"/>
    <property type="molecule type" value="Genomic_DNA"/>
</dbReference>
<evidence type="ECO:0000313" key="1">
    <source>
        <dbReference type="EMBL" id="KAI4372367.1"/>
    </source>
</evidence>